<dbReference type="EMBL" id="JBGUBD010000002">
    <property type="protein sequence ID" value="MFA9477526.1"/>
    <property type="molecule type" value="Genomic_DNA"/>
</dbReference>
<organism evidence="2 3">
    <name type="scientific">Natronomicrosphaera hydrolytica</name>
    <dbReference type="NCBI Taxonomy" id="3242702"/>
    <lineage>
        <taxon>Bacteria</taxon>
        <taxon>Pseudomonadati</taxon>
        <taxon>Planctomycetota</taxon>
        <taxon>Phycisphaerae</taxon>
        <taxon>Phycisphaerales</taxon>
        <taxon>Phycisphaeraceae</taxon>
        <taxon>Natronomicrosphaera</taxon>
    </lineage>
</organism>
<sequence>MDASSRILVFGEGISFAHVSRAFMIAQTLQSRGATVRFVSSPRYAEWATQRGLDARPAYTPDAEKVYSRLRAMRAMYTRREIEQSVRADLAEIEAFQPTVLVGDCRNSLRISSELSNIPYVAISNANCTPWFAGTINAPAALPLNRIVGKPRVDRYVMPWLGGPIQSLACRAMNQPFAQAQRTFGATRPCRDFRVMFTSDDLHLLADLPQFQPTKNRPAHAQYIGPLFWGDDTEHKSATEQLLDQIDPAKPLVYLSMGSSGLHALLESTAPVLARLPYQFVVTTAGAAAFSQPADNIHALPFASAPQVLTRAAAVVCHGGNGTVYQALSHAVPVIAIPSFFDQEIQADQLTHHQLGLRLEPGEAADQLATALDTVIAQPTYRDRLPEWRSWMQQWNAESNAADAIEQFIAPASPATPTATTSVPLTSA</sequence>
<dbReference type="PANTHER" id="PTHR21015">
    <property type="entry name" value="UDP-N-ACETYLGLUCOSAMINE--N-ACETYLMURAMYL-(PENTAPEPTIDE) PYROPHOSPHORYL-UNDECAPRENOL N-ACETYLGLUCOSAMINE TRANSFERASE 1"/>
    <property type="match status" value="1"/>
</dbReference>
<accession>A0ABV4U1P6</accession>
<keyword evidence="3" id="KW-1185">Reference proteome</keyword>
<dbReference type="Gene3D" id="3.40.50.2000">
    <property type="entry name" value="Glycogen Phosphorylase B"/>
    <property type="match status" value="2"/>
</dbReference>
<dbReference type="Proteomes" id="UP001575105">
    <property type="component" value="Unassembled WGS sequence"/>
</dbReference>
<dbReference type="CDD" id="cd03784">
    <property type="entry name" value="GT1_Gtf-like"/>
    <property type="match status" value="1"/>
</dbReference>
<dbReference type="InterPro" id="IPR002213">
    <property type="entry name" value="UDP_glucos_trans"/>
</dbReference>
<evidence type="ECO:0000313" key="3">
    <source>
        <dbReference type="Proteomes" id="UP001575105"/>
    </source>
</evidence>
<protein>
    <submittedName>
        <fullName evidence="2">Glycosyltransferase</fullName>
    </submittedName>
</protein>
<dbReference type="SUPFAM" id="SSF53756">
    <property type="entry name" value="UDP-Glycosyltransferase/glycogen phosphorylase"/>
    <property type="match status" value="1"/>
</dbReference>
<reference evidence="2 3" key="1">
    <citation type="submission" date="2024-08" db="EMBL/GenBank/DDBJ databases">
        <title>Whole-genome sequencing of halo(alkali)philic microorganisms from hypersaline lakes.</title>
        <authorList>
            <person name="Sorokin D.Y."/>
            <person name="Merkel A.Y."/>
            <person name="Messina E."/>
            <person name="Yakimov M."/>
        </authorList>
    </citation>
    <scope>NUCLEOTIDE SEQUENCE [LARGE SCALE GENOMIC DNA]</scope>
    <source>
        <strain evidence="2 3">AB-hyl4</strain>
    </source>
</reference>
<name>A0ABV4U1P6_9BACT</name>
<evidence type="ECO:0000259" key="1">
    <source>
        <dbReference type="Pfam" id="PF06722"/>
    </source>
</evidence>
<dbReference type="PANTHER" id="PTHR21015:SF22">
    <property type="entry name" value="GLYCOSYLTRANSFERASE"/>
    <property type="match status" value="1"/>
</dbReference>
<comment type="caution">
    <text evidence="2">The sequence shown here is derived from an EMBL/GenBank/DDBJ whole genome shotgun (WGS) entry which is preliminary data.</text>
</comment>
<dbReference type="RefSeq" id="WP_425344448.1">
    <property type="nucleotide sequence ID" value="NZ_JBGUBD010000002.1"/>
</dbReference>
<evidence type="ECO:0000313" key="2">
    <source>
        <dbReference type="EMBL" id="MFA9477526.1"/>
    </source>
</evidence>
<proteinExistence type="predicted"/>
<dbReference type="InterPro" id="IPR010610">
    <property type="entry name" value="EryCIII-like_C"/>
</dbReference>
<gene>
    <name evidence="2" type="ORF">ACERK3_04375</name>
</gene>
<feature type="domain" description="Erythromycin biosynthesis protein CIII-like C-terminal" evidence="1">
    <location>
        <begin position="294"/>
        <end position="384"/>
    </location>
</feature>
<dbReference type="Pfam" id="PF06722">
    <property type="entry name" value="EryCIII-like_C"/>
    <property type="match status" value="1"/>
</dbReference>